<evidence type="ECO:0000256" key="1">
    <source>
        <dbReference type="SAM" id="Phobius"/>
    </source>
</evidence>
<dbReference type="Proteomes" id="UP000027265">
    <property type="component" value="Unassembled WGS sequence"/>
</dbReference>
<dbReference type="STRING" id="933084.A0A067PXB2"/>
<proteinExistence type="predicted"/>
<evidence type="ECO:0000313" key="2">
    <source>
        <dbReference type="EMBL" id="KDQ58515.1"/>
    </source>
</evidence>
<dbReference type="PANTHER" id="PTHR42024:SF1">
    <property type="entry name" value="AMINO ACID PERMEASE_ SLC12A DOMAIN-CONTAINING PROTEIN"/>
    <property type="match status" value="1"/>
</dbReference>
<feature type="transmembrane region" description="Helical" evidence="1">
    <location>
        <begin position="70"/>
        <end position="90"/>
    </location>
</feature>
<organism evidence="2 3">
    <name type="scientific">Jaapia argillacea MUCL 33604</name>
    <dbReference type="NCBI Taxonomy" id="933084"/>
    <lineage>
        <taxon>Eukaryota</taxon>
        <taxon>Fungi</taxon>
        <taxon>Dikarya</taxon>
        <taxon>Basidiomycota</taxon>
        <taxon>Agaricomycotina</taxon>
        <taxon>Agaricomycetes</taxon>
        <taxon>Agaricomycetidae</taxon>
        <taxon>Jaapiales</taxon>
        <taxon>Jaapiaceae</taxon>
        <taxon>Jaapia</taxon>
    </lineage>
</organism>
<dbReference type="InParanoid" id="A0A067PXB2"/>
<sequence length="319" mass="35804">MMSASDTSTLAGNAGTFTKPPPIHYSIRTTTRERKIILFFTLLFLEAGVLPLILFFSIRWGAHLSNTKNLAIITSIIGTYTGYKLAMRMYRLWISDGHHQRRPIGAGRWGVDAFTIMIHLAETAFFAPLIVGSSLNPASVKIVDMAIPLFMITLCFPMLISGLFPHRIRVPFRVSSLPAYEGLPPATYTLVEDVVAVDGGGCIEFRQAWRIRYEHSAVMRRILRVTSIAWGASGTIVAAALIAVAWTTTDDIGYGCAYGLPWLWAIIFAAWTVHWVKGELRREERDWHLESVHNVMTLHIRQTSDPEKMATEQVKRESV</sequence>
<gene>
    <name evidence="2" type="ORF">JAAARDRAFT_670663</name>
</gene>
<dbReference type="AlphaFoldDB" id="A0A067PXB2"/>
<keyword evidence="1" id="KW-0472">Membrane</keyword>
<feature type="transmembrane region" description="Helical" evidence="1">
    <location>
        <begin position="252"/>
        <end position="276"/>
    </location>
</feature>
<dbReference type="OrthoDB" id="4838853at2759"/>
<accession>A0A067PXB2</accession>
<feature type="transmembrane region" description="Helical" evidence="1">
    <location>
        <begin position="36"/>
        <end position="58"/>
    </location>
</feature>
<name>A0A067PXB2_9AGAM</name>
<reference evidence="3" key="1">
    <citation type="journal article" date="2014" name="Proc. Natl. Acad. Sci. U.S.A.">
        <title>Extensive sampling of basidiomycete genomes demonstrates inadequacy of the white-rot/brown-rot paradigm for wood decay fungi.</title>
        <authorList>
            <person name="Riley R."/>
            <person name="Salamov A.A."/>
            <person name="Brown D.W."/>
            <person name="Nagy L.G."/>
            <person name="Floudas D."/>
            <person name="Held B.W."/>
            <person name="Levasseur A."/>
            <person name="Lombard V."/>
            <person name="Morin E."/>
            <person name="Otillar R."/>
            <person name="Lindquist E.A."/>
            <person name="Sun H."/>
            <person name="LaButti K.M."/>
            <person name="Schmutz J."/>
            <person name="Jabbour D."/>
            <person name="Luo H."/>
            <person name="Baker S.E."/>
            <person name="Pisabarro A.G."/>
            <person name="Walton J.D."/>
            <person name="Blanchette R.A."/>
            <person name="Henrissat B."/>
            <person name="Martin F."/>
            <person name="Cullen D."/>
            <person name="Hibbett D.S."/>
            <person name="Grigoriev I.V."/>
        </authorList>
    </citation>
    <scope>NUCLEOTIDE SEQUENCE [LARGE SCALE GENOMIC DNA]</scope>
    <source>
        <strain evidence="3">MUCL 33604</strain>
    </source>
</reference>
<keyword evidence="1" id="KW-1133">Transmembrane helix</keyword>
<evidence type="ECO:0000313" key="3">
    <source>
        <dbReference type="Proteomes" id="UP000027265"/>
    </source>
</evidence>
<feature type="transmembrane region" description="Helical" evidence="1">
    <location>
        <begin position="111"/>
        <end position="133"/>
    </location>
</feature>
<dbReference type="EMBL" id="KL197717">
    <property type="protein sequence ID" value="KDQ58515.1"/>
    <property type="molecule type" value="Genomic_DNA"/>
</dbReference>
<dbReference type="HOGENOM" id="CLU_038384_0_1_1"/>
<feature type="transmembrane region" description="Helical" evidence="1">
    <location>
        <begin position="145"/>
        <end position="164"/>
    </location>
</feature>
<keyword evidence="3" id="KW-1185">Reference proteome</keyword>
<feature type="transmembrane region" description="Helical" evidence="1">
    <location>
        <begin position="222"/>
        <end position="246"/>
    </location>
</feature>
<dbReference type="PANTHER" id="PTHR42024">
    <property type="entry name" value="AMINO ACID PERMEASE_ SLC12A DOMAIN-CONTAINING PROTEIN"/>
    <property type="match status" value="1"/>
</dbReference>
<protein>
    <submittedName>
        <fullName evidence="2">Uncharacterized protein</fullName>
    </submittedName>
</protein>
<keyword evidence="1" id="KW-0812">Transmembrane</keyword>